<feature type="domain" description="SLC26A/SulP transporter" evidence="5">
    <location>
        <begin position="46"/>
        <end position="113"/>
    </location>
</feature>
<dbReference type="EMBL" id="JACEEZ010022169">
    <property type="protein sequence ID" value="KAG0712730.1"/>
    <property type="molecule type" value="Genomic_DNA"/>
</dbReference>
<evidence type="ECO:0000256" key="1">
    <source>
        <dbReference type="ARBA" id="ARBA00004141"/>
    </source>
</evidence>
<evidence type="ECO:0000256" key="4">
    <source>
        <dbReference type="ARBA" id="ARBA00023136"/>
    </source>
</evidence>
<keyword evidence="7" id="KW-1185">Reference proteome</keyword>
<dbReference type="GO" id="GO:0016020">
    <property type="term" value="C:membrane"/>
    <property type="evidence" value="ECO:0007669"/>
    <property type="project" value="UniProtKB-SubCell"/>
</dbReference>
<comment type="caution">
    <text evidence="6">The sequence shown here is derived from an EMBL/GenBank/DDBJ whole genome shotgun (WGS) entry which is preliminary data.</text>
</comment>
<protein>
    <submittedName>
        <fullName evidence="6">Sodium-independent sulfate anion transporter</fullName>
    </submittedName>
</protein>
<evidence type="ECO:0000259" key="5">
    <source>
        <dbReference type="Pfam" id="PF00916"/>
    </source>
</evidence>
<evidence type="ECO:0000256" key="2">
    <source>
        <dbReference type="ARBA" id="ARBA00022692"/>
    </source>
</evidence>
<evidence type="ECO:0000256" key="3">
    <source>
        <dbReference type="ARBA" id="ARBA00022989"/>
    </source>
</evidence>
<evidence type="ECO:0000313" key="6">
    <source>
        <dbReference type="EMBL" id="KAG0712730.1"/>
    </source>
</evidence>
<sequence>MAAHCAWLQNPAAFPQARARKFFSRKTLNQRLPITQWLPKYDLECLEGDVMAGLTVGLTVIPQGIAYAGIAGLPPNYGLYSAFMGCFMYVFLGGCKDISIGPTAIMAIMTHQYSVTGNADTPSSSASSAASSSLRPASVI</sequence>
<dbReference type="OrthoDB" id="288203at2759"/>
<dbReference type="InterPro" id="IPR001902">
    <property type="entry name" value="SLC26A/SulP_fam"/>
</dbReference>
<evidence type="ECO:0000313" key="7">
    <source>
        <dbReference type="Proteomes" id="UP000770661"/>
    </source>
</evidence>
<dbReference type="InterPro" id="IPR011547">
    <property type="entry name" value="SLC26A/SulP_dom"/>
</dbReference>
<dbReference type="PANTHER" id="PTHR11814">
    <property type="entry name" value="SULFATE TRANSPORTER"/>
    <property type="match status" value="1"/>
</dbReference>
<keyword evidence="2" id="KW-0812">Transmembrane</keyword>
<dbReference type="AlphaFoldDB" id="A0A8J4Y012"/>
<dbReference type="Proteomes" id="UP000770661">
    <property type="component" value="Unassembled WGS sequence"/>
</dbReference>
<keyword evidence="3" id="KW-1133">Transmembrane helix</keyword>
<comment type="subcellular location">
    <subcellularLocation>
        <location evidence="1">Membrane</location>
        <topology evidence="1">Multi-pass membrane protein</topology>
    </subcellularLocation>
</comment>
<keyword evidence="4" id="KW-0472">Membrane</keyword>
<dbReference type="Pfam" id="PF00916">
    <property type="entry name" value="Sulfate_transp"/>
    <property type="match status" value="1"/>
</dbReference>
<accession>A0A8J4Y012</accession>
<reference evidence="6" key="1">
    <citation type="submission" date="2020-07" db="EMBL/GenBank/DDBJ databases">
        <title>The High-quality genome of the commercially important snow crab, Chionoecetes opilio.</title>
        <authorList>
            <person name="Jeong J.-H."/>
            <person name="Ryu S."/>
        </authorList>
    </citation>
    <scope>NUCLEOTIDE SEQUENCE</scope>
    <source>
        <strain evidence="6">MADBK_172401_WGS</strain>
        <tissue evidence="6">Digestive gland</tissue>
    </source>
</reference>
<organism evidence="6 7">
    <name type="scientific">Chionoecetes opilio</name>
    <name type="common">Atlantic snow crab</name>
    <name type="synonym">Cancer opilio</name>
    <dbReference type="NCBI Taxonomy" id="41210"/>
    <lineage>
        <taxon>Eukaryota</taxon>
        <taxon>Metazoa</taxon>
        <taxon>Ecdysozoa</taxon>
        <taxon>Arthropoda</taxon>
        <taxon>Crustacea</taxon>
        <taxon>Multicrustacea</taxon>
        <taxon>Malacostraca</taxon>
        <taxon>Eumalacostraca</taxon>
        <taxon>Eucarida</taxon>
        <taxon>Decapoda</taxon>
        <taxon>Pleocyemata</taxon>
        <taxon>Brachyura</taxon>
        <taxon>Eubrachyura</taxon>
        <taxon>Majoidea</taxon>
        <taxon>Majidae</taxon>
        <taxon>Chionoecetes</taxon>
    </lineage>
</organism>
<gene>
    <name evidence="6" type="primary">Slc26a11_1</name>
    <name evidence="6" type="ORF">GWK47_017799</name>
</gene>
<name>A0A8J4Y012_CHIOP</name>
<proteinExistence type="predicted"/>
<dbReference type="GO" id="GO:0055085">
    <property type="term" value="P:transmembrane transport"/>
    <property type="evidence" value="ECO:0007669"/>
    <property type="project" value="InterPro"/>
</dbReference>